<gene>
    <name evidence="2" type="ORF">Hyperionvirus4_114</name>
</gene>
<proteinExistence type="predicted"/>
<protein>
    <submittedName>
        <fullName evidence="2">Uncharacterized protein</fullName>
    </submittedName>
</protein>
<keyword evidence="1" id="KW-0812">Transmembrane</keyword>
<keyword evidence="1" id="KW-1133">Transmembrane helix</keyword>
<accession>A0A3G5ACS6</accession>
<organism evidence="2">
    <name type="scientific">Hyperionvirus sp</name>
    <dbReference type="NCBI Taxonomy" id="2487770"/>
    <lineage>
        <taxon>Viruses</taxon>
        <taxon>Varidnaviria</taxon>
        <taxon>Bamfordvirae</taxon>
        <taxon>Nucleocytoviricota</taxon>
        <taxon>Megaviricetes</taxon>
        <taxon>Imitervirales</taxon>
        <taxon>Mimiviridae</taxon>
        <taxon>Klosneuvirinae</taxon>
    </lineage>
</organism>
<evidence type="ECO:0000256" key="1">
    <source>
        <dbReference type="SAM" id="Phobius"/>
    </source>
</evidence>
<evidence type="ECO:0000313" key="2">
    <source>
        <dbReference type="EMBL" id="AYV83149.1"/>
    </source>
</evidence>
<name>A0A3G5ACS6_9VIRU</name>
<keyword evidence="1" id="KW-0472">Membrane</keyword>
<sequence>MFVMRRSLGDENGYAIMLREYFLNIVGIIIDFSVFPTCTVISGLALSYIIFCKDRCVCFRVSKSFVWRNSTRISNVDRYSRYGFEGCFAKIFGCFVKRYFLYVMKPVINIAAPAPPRISPVRDI</sequence>
<reference evidence="2" key="1">
    <citation type="submission" date="2018-10" db="EMBL/GenBank/DDBJ databases">
        <title>Hidden diversity of soil giant viruses.</title>
        <authorList>
            <person name="Schulz F."/>
            <person name="Alteio L."/>
            <person name="Goudeau D."/>
            <person name="Ryan E.M."/>
            <person name="Malmstrom R.R."/>
            <person name="Blanchard J."/>
            <person name="Woyke T."/>
        </authorList>
    </citation>
    <scope>NUCLEOTIDE SEQUENCE</scope>
    <source>
        <strain evidence="2">HYV1</strain>
    </source>
</reference>
<dbReference type="EMBL" id="MK072386">
    <property type="protein sequence ID" value="AYV83149.1"/>
    <property type="molecule type" value="Genomic_DNA"/>
</dbReference>
<feature type="transmembrane region" description="Helical" evidence="1">
    <location>
        <begin position="21"/>
        <end position="51"/>
    </location>
</feature>